<keyword evidence="2" id="KW-0378">Hydrolase</keyword>
<dbReference type="InterPro" id="IPR050248">
    <property type="entry name" value="Polysacc_deacetylase_ArnD"/>
</dbReference>
<evidence type="ECO:0000313" key="4">
    <source>
        <dbReference type="EMBL" id="SHF72271.1"/>
    </source>
</evidence>
<dbReference type="Pfam" id="PF01522">
    <property type="entry name" value="Polysacc_deac_1"/>
    <property type="match status" value="1"/>
</dbReference>
<dbReference type="Proteomes" id="UP000184516">
    <property type="component" value="Unassembled WGS sequence"/>
</dbReference>
<evidence type="ECO:0000313" key="5">
    <source>
        <dbReference type="Proteomes" id="UP000184516"/>
    </source>
</evidence>
<dbReference type="GO" id="GO:0016810">
    <property type="term" value="F:hydrolase activity, acting on carbon-nitrogen (but not peptide) bonds"/>
    <property type="evidence" value="ECO:0007669"/>
    <property type="project" value="InterPro"/>
</dbReference>
<accession>A0A1M5DZL0</accession>
<dbReference type="AlphaFoldDB" id="A0A1M5DZL0"/>
<dbReference type="InterPro" id="IPR011330">
    <property type="entry name" value="Glyco_hydro/deAcase_b/a-brl"/>
</dbReference>
<evidence type="ECO:0000259" key="3">
    <source>
        <dbReference type="PROSITE" id="PS51677"/>
    </source>
</evidence>
<dbReference type="EMBL" id="FQWB01000001">
    <property type="protein sequence ID" value="SHF72271.1"/>
    <property type="molecule type" value="Genomic_DNA"/>
</dbReference>
<dbReference type="GO" id="GO:0005975">
    <property type="term" value="P:carbohydrate metabolic process"/>
    <property type="evidence" value="ECO:0007669"/>
    <property type="project" value="InterPro"/>
</dbReference>
<evidence type="ECO:0000256" key="2">
    <source>
        <dbReference type="ARBA" id="ARBA00022801"/>
    </source>
</evidence>
<sequence>MSFYWIKTNSLIKTIFSNYVWDVPNTENKIYLTFDDGPTPEITQWVLEELQKYNAKATFFCIGKNIEKHPEIFEKVINNGHSIGNHTFNHLNGWKTSTEEYLENVKLCESSISNLKSKICTLKSALFRPPYGKIKSSQSKKLRQLGYKIIMWDVLSADYDTTITPEKCLENVLKNINSGSIIVFHDSVKAFPNLKYTLPKALEYCAAKGFVFEKLD</sequence>
<reference evidence="5" key="1">
    <citation type="submission" date="2016-11" db="EMBL/GenBank/DDBJ databases">
        <authorList>
            <person name="Varghese N."/>
            <person name="Submissions S."/>
        </authorList>
    </citation>
    <scope>NUCLEOTIDE SEQUENCE [LARGE SCALE GENOMIC DNA]</scope>
    <source>
        <strain evidence="5">DSM 19978</strain>
    </source>
</reference>
<dbReference type="RefSeq" id="WP_073367153.1">
    <property type="nucleotide sequence ID" value="NZ_FQWB01000001.1"/>
</dbReference>
<dbReference type="InterPro" id="IPR002509">
    <property type="entry name" value="NODB_dom"/>
</dbReference>
<dbReference type="SUPFAM" id="SSF88713">
    <property type="entry name" value="Glycoside hydrolase/deacetylase"/>
    <property type="match status" value="1"/>
</dbReference>
<proteinExistence type="predicted"/>
<gene>
    <name evidence="4" type="ORF">SAMN05443549_101129</name>
</gene>
<feature type="domain" description="NodB homology" evidence="3">
    <location>
        <begin position="28"/>
        <end position="213"/>
    </location>
</feature>
<organism evidence="4 5">
    <name type="scientific">Flavobacterium fluvii</name>
    <dbReference type="NCBI Taxonomy" id="468056"/>
    <lineage>
        <taxon>Bacteria</taxon>
        <taxon>Pseudomonadati</taxon>
        <taxon>Bacteroidota</taxon>
        <taxon>Flavobacteriia</taxon>
        <taxon>Flavobacteriales</taxon>
        <taxon>Flavobacteriaceae</taxon>
        <taxon>Flavobacterium</taxon>
    </lineage>
</organism>
<dbReference type="PANTHER" id="PTHR10587:SF133">
    <property type="entry name" value="CHITIN DEACETYLASE 1-RELATED"/>
    <property type="match status" value="1"/>
</dbReference>
<protein>
    <submittedName>
        <fullName evidence="4">Peptidoglycan/xylan/chitin deacetylase, PgdA/CDA1 family</fullName>
    </submittedName>
</protein>
<dbReference type="GO" id="GO:0016020">
    <property type="term" value="C:membrane"/>
    <property type="evidence" value="ECO:0007669"/>
    <property type="project" value="TreeGrafter"/>
</dbReference>
<dbReference type="Gene3D" id="3.20.20.370">
    <property type="entry name" value="Glycoside hydrolase/deacetylase"/>
    <property type="match status" value="1"/>
</dbReference>
<dbReference type="OrthoDB" id="9812065at2"/>
<dbReference type="PROSITE" id="PS51677">
    <property type="entry name" value="NODB"/>
    <property type="match status" value="1"/>
</dbReference>
<dbReference type="PANTHER" id="PTHR10587">
    <property type="entry name" value="GLYCOSYL TRANSFERASE-RELATED"/>
    <property type="match status" value="1"/>
</dbReference>
<keyword evidence="1" id="KW-0479">Metal-binding</keyword>
<evidence type="ECO:0000256" key="1">
    <source>
        <dbReference type="ARBA" id="ARBA00022723"/>
    </source>
</evidence>
<dbReference type="GO" id="GO:0046872">
    <property type="term" value="F:metal ion binding"/>
    <property type="evidence" value="ECO:0007669"/>
    <property type="project" value="UniProtKB-KW"/>
</dbReference>
<dbReference type="STRING" id="468056.SAMN05443549_101129"/>
<keyword evidence="5" id="KW-1185">Reference proteome</keyword>
<dbReference type="CDD" id="cd10917">
    <property type="entry name" value="CE4_NodB_like_6s_7s"/>
    <property type="match status" value="1"/>
</dbReference>
<name>A0A1M5DZL0_9FLAO</name>